<evidence type="ECO:0000256" key="6">
    <source>
        <dbReference type="ARBA" id="ARBA00022884"/>
    </source>
</evidence>
<keyword evidence="7" id="KW-0346">Stress response</keyword>
<protein>
    <submittedName>
        <fullName evidence="9">Type II toxin-antitoxin system HicA family toxin</fullName>
    </submittedName>
</protein>
<dbReference type="EMBL" id="JBHLVX010000002">
    <property type="protein sequence ID" value="MFC0266507.1"/>
    <property type="molecule type" value="Genomic_DNA"/>
</dbReference>
<keyword evidence="10" id="KW-1185">Reference proteome</keyword>
<proteinExistence type="inferred from homology"/>
<evidence type="ECO:0000256" key="1">
    <source>
        <dbReference type="ARBA" id="ARBA00006620"/>
    </source>
</evidence>
<comment type="caution">
    <text evidence="9">The sequence shown here is derived from an EMBL/GenBank/DDBJ whole genome shotgun (WGS) entry which is preliminary data.</text>
</comment>
<evidence type="ECO:0000256" key="2">
    <source>
        <dbReference type="ARBA" id="ARBA00022649"/>
    </source>
</evidence>
<keyword evidence="5" id="KW-0378">Hydrolase</keyword>
<keyword evidence="4" id="KW-0255">Endonuclease</keyword>
<feature type="region of interest" description="Disordered" evidence="8">
    <location>
        <begin position="1"/>
        <end position="20"/>
    </location>
</feature>
<evidence type="ECO:0000313" key="9">
    <source>
        <dbReference type="EMBL" id="MFC0266507.1"/>
    </source>
</evidence>
<dbReference type="InterPro" id="IPR012933">
    <property type="entry name" value="HicA_mRNA_interferase"/>
</dbReference>
<comment type="similarity">
    <text evidence="1">Belongs to the HicA mRNA interferase family.</text>
</comment>
<organism evidence="9 10">
    <name type="scientific">Kushneria aurantia</name>
    <dbReference type="NCBI Taxonomy" id="504092"/>
    <lineage>
        <taxon>Bacteria</taxon>
        <taxon>Pseudomonadati</taxon>
        <taxon>Pseudomonadota</taxon>
        <taxon>Gammaproteobacteria</taxon>
        <taxon>Oceanospirillales</taxon>
        <taxon>Halomonadaceae</taxon>
        <taxon>Kushneria</taxon>
    </lineage>
</organism>
<accession>A0ABV6FYN2</accession>
<dbReference type="RefSeq" id="WP_019952336.1">
    <property type="nucleotide sequence ID" value="NZ_JBHLVX010000002.1"/>
</dbReference>
<evidence type="ECO:0000313" key="10">
    <source>
        <dbReference type="Proteomes" id="UP001589814"/>
    </source>
</evidence>
<dbReference type="Pfam" id="PF07927">
    <property type="entry name" value="HicA_toxin"/>
    <property type="match status" value="1"/>
</dbReference>
<evidence type="ECO:0000256" key="7">
    <source>
        <dbReference type="ARBA" id="ARBA00023016"/>
    </source>
</evidence>
<keyword evidence="6" id="KW-0694">RNA-binding</keyword>
<evidence type="ECO:0000256" key="8">
    <source>
        <dbReference type="SAM" id="MobiDB-lite"/>
    </source>
</evidence>
<evidence type="ECO:0000256" key="5">
    <source>
        <dbReference type="ARBA" id="ARBA00022801"/>
    </source>
</evidence>
<keyword evidence="2" id="KW-1277">Toxin-antitoxin system</keyword>
<sequence length="38" mass="4030">MKAGDRGETRSGIVTVPHPKKDLNKGLAQAIRKSAGLK</sequence>
<dbReference type="Gene3D" id="3.30.920.30">
    <property type="entry name" value="Hypothetical protein"/>
    <property type="match status" value="1"/>
</dbReference>
<evidence type="ECO:0000256" key="4">
    <source>
        <dbReference type="ARBA" id="ARBA00022759"/>
    </source>
</evidence>
<evidence type="ECO:0000256" key="3">
    <source>
        <dbReference type="ARBA" id="ARBA00022722"/>
    </source>
</evidence>
<dbReference type="Proteomes" id="UP001589814">
    <property type="component" value="Unassembled WGS sequence"/>
</dbReference>
<reference evidence="9 10" key="1">
    <citation type="submission" date="2024-09" db="EMBL/GenBank/DDBJ databases">
        <authorList>
            <person name="Sun Q."/>
            <person name="Mori K."/>
        </authorList>
    </citation>
    <scope>NUCLEOTIDE SEQUENCE [LARGE SCALE GENOMIC DNA]</scope>
    <source>
        <strain evidence="9 10">CCM 7415</strain>
    </source>
</reference>
<keyword evidence="3" id="KW-0540">Nuclease</keyword>
<gene>
    <name evidence="9" type="ORF">ACFFHW_00600</name>
</gene>
<dbReference type="InterPro" id="IPR038570">
    <property type="entry name" value="HicA_sf"/>
</dbReference>
<name>A0ABV6FYN2_9GAMM</name>